<comment type="caution">
    <text evidence="1">The sequence shown here is derived from an EMBL/GenBank/DDBJ whole genome shotgun (WGS) entry which is preliminary data.</text>
</comment>
<evidence type="ECO:0000313" key="2">
    <source>
        <dbReference type="Proteomes" id="UP000265875"/>
    </source>
</evidence>
<sequence length="148" mass="16336">MNIDSYSLAGPGQALSRGTETIVPLDQRMGLQGGEARSDPDPEFAQFYDEFMTWIASTTPSPGSIQGYLKQYANAGGELPYKTTQKQMDALTQVMVRMKEQGLEGGGAYKEIRAALVSVSSANMFVKEFMQEVFKPSEDEDSRENSSW</sequence>
<organism evidence="1 2">
    <name type="scientific">Pseudomonas monteilii</name>
    <dbReference type="NCBI Taxonomy" id="76759"/>
    <lineage>
        <taxon>Bacteria</taxon>
        <taxon>Pseudomonadati</taxon>
        <taxon>Pseudomonadota</taxon>
        <taxon>Gammaproteobacteria</taxon>
        <taxon>Pseudomonadales</taxon>
        <taxon>Pseudomonadaceae</taxon>
        <taxon>Pseudomonas</taxon>
    </lineage>
</organism>
<gene>
    <name evidence="1" type="ORF">D0894_08640</name>
</gene>
<dbReference type="Proteomes" id="UP000265875">
    <property type="component" value="Unassembled WGS sequence"/>
</dbReference>
<dbReference type="EMBL" id="QWLL01000017">
    <property type="protein sequence ID" value="RII78289.1"/>
    <property type="molecule type" value="Genomic_DNA"/>
</dbReference>
<proteinExistence type="predicted"/>
<evidence type="ECO:0000313" key="1">
    <source>
        <dbReference type="EMBL" id="RII78289.1"/>
    </source>
</evidence>
<dbReference type="RefSeq" id="WP_119369405.1">
    <property type="nucleotide sequence ID" value="NZ_QWLL01000017.1"/>
</dbReference>
<reference evidence="1 2" key="1">
    <citation type="submission" date="2018-08" db="EMBL/GenBank/DDBJ databases">
        <title>Draft genome sequence of the cyanotroph, Pseudomonas monteilii BCN3.</title>
        <authorList>
            <person name="Jones L.B."/>
            <person name="Kunz D.A."/>
        </authorList>
    </citation>
    <scope>NUCLEOTIDE SEQUENCE [LARGE SCALE GENOMIC DNA]</scope>
    <source>
        <strain evidence="1 2">BCN3</strain>
    </source>
</reference>
<dbReference type="AlphaFoldDB" id="A0A399MAR7"/>
<name>A0A399MAR7_9PSED</name>
<protein>
    <submittedName>
        <fullName evidence="1">Uncharacterized protein</fullName>
    </submittedName>
</protein>
<accession>A0A399MAR7</accession>